<accession>N1WZY9</accession>
<proteinExistence type="predicted"/>
<dbReference type="PROSITE" id="PS51257">
    <property type="entry name" value="PROKAR_LIPOPROTEIN"/>
    <property type="match status" value="1"/>
</dbReference>
<dbReference type="Proteomes" id="UP000012317">
    <property type="component" value="Unassembled WGS sequence"/>
</dbReference>
<dbReference type="InterPro" id="IPR008969">
    <property type="entry name" value="CarboxyPept-like_regulatory"/>
</dbReference>
<dbReference type="Pfam" id="PF13715">
    <property type="entry name" value="CarbopepD_reg_2"/>
    <property type="match status" value="1"/>
</dbReference>
<evidence type="ECO:0000313" key="2">
    <source>
        <dbReference type="Proteomes" id="UP000012317"/>
    </source>
</evidence>
<dbReference type="EMBL" id="APLF01000005">
    <property type="protein sequence ID" value="EMY81438.1"/>
    <property type="molecule type" value="Genomic_DNA"/>
</dbReference>
<dbReference type="AlphaFoldDB" id="N1WZY9"/>
<dbReference type="Gene3D" id="2.60.40.1120">
    <property type="entry name" value="Carboxypeptidase-like, regulatory domain"/>
    <property type="match status" value="1"/>
</dbReference>
<organism evidence="1 2">
    <name type="scientific">Psychroflexus gondwanensis ACAM 44</name>
    <dbReference type="NCBI Taxonomy" id="1189619"/>
    <lineage>
        <taxon>Bacteria</taxon>
        <taxon>Pseudomonadati</taxon>
        <taxon>Bacteroidota</taxon>
        <taxon>Flavobacteriia</taxon>
        <taxon>Flavobacteriales</taxon>
        <taxon>Flavobacteriaceae</taxon>
        <taxon>Psychroflexus</taxon>
    </lineage>
</organism>
<dbReference type="eggNOG" id="ENOG50329WN">
    <property type="taxonomic scope" value="Bacteria"/>
</dbReference>
<reference evidence="1 2" key="1">
    <citation type="journal article" date="2014" name="Genome Biol. Evol.">
        <title>Extensive gene acquisition in the extremely psychrophilic bacterial species Psychroflexus torquis and the link to sea-ice ecosystem specialism.</title>
        <authorList>
            <person name="Feng S."/>
            <person name="Powell S.M."/>
            <person name="Wilson R."/>
            <person name="Bowman J.P."/>
        </authorList>
    </citation>
    <scope>NUCLEOTIDE SEQUENCE [LARGE SCALE GENOMIC DNA]</scope>
    <source>
        <strain evidence="1 2">ACAM 44</strain>
    </source>
</reference>
<keyword evidence="2" id="KW-1185">Reference proteome</keyword>
<protein>
    <submittedName>
        <fullName evidence="1">TonB-dependent receptor plug</fullName>
    </submittedName>
</protein>
<comment type="caution">
    <text evidence="1">The sequence shown here is derived from an EMBL/GenBank/DDBJ whole genome shotgun (WGS) entry which is preliminary data.</text>
</comment>
<gene>
    <name evidence="1" type="ORF">pgond44_06290</name>
</gene>
<dbReference type="STRING" id="1189619.pgond44_06290"/>
<dbReference type="RefSeq" id="WP_003438545.1">
    <property type="nucleotide sequence ID" value="NZ_APLF01000005.1"/>
</dbReference>
<evidence type="ECO:0000313" key="1">
    <source>
        <dbReference type="EMBL" id="EMY81438.1"/>
    </source>
</evidence>
<keyword evidence="1" id="KW-0675">Receptor</keyword>
<dbReference type="SUPFAM" id="SSF49464">
    <property type="entry name" value="Carboxypeptidase regulatory domain-like"/>
    <property type="match status" value="1"/>
</dbReference>
<name>N1WZY9_9FLAO</name>
<sequence length="103" mass="11631">MKKIVFVLLSFAFLSCGSDSQLVDGKVTTETDEPLENVLVQVMGTDLNSKTSSNGSFRINTKNRGDELIFTHPNYEMLRLKIDENQETIQAKLIKKNIPEPEK</sequence>